<name>A0A9D7XYF5_9MICO</name>
<dbReference type="Proteomes" id="UP000886632">
    <property type="component" value="Unassembled WGS sequence"/>
</dbReference>
<gene>
    <name evidence="2" type="ORF">IPP00_03055</name>
</gene>
<organism evidence="2 3">
    <name type="scientific">Candidatus Phosphoribacter hodrii</name>
    <dbReference type="NCBI Taxonomy" id="2953743"/>
    <lineage>
        <taxon>Bacteria</taxon>
        <taxon>Bacillati</taxon>
        <taxon>Actinomycetota</taxon>
        <taxon>Actinomycetes</taxon>
        <taxon>Micrococcales</taxon>
        <taxon>Dermatophilaceae</taxon>
        <taxon>Candidatus Phosphoribacter</taxon>
    </lineage>
</organism>
<evidence type="ECO:0000313" key="2">
    <source>
        <dbReference type="EMBL" id="MBL0003002.1"/>
    </source>
</evidence>
<accession>A0A9D7XYF5</accession>
<protein>
    <submittedName>
        <fullName evidence="2">Uncharacterized protein</fullName>
    </submittedName>
</protein>
<evidence type="ECO:0000256" key="1">
    <source>
        <dbReference type="SAM" id="MobiDB-lite"/>
    </source>
</evidence>
<comment type="caution">
    <text evidence="2">The sequence shown here is derived from an EMBL/GenBank/DDBJ whole genome shotgun (WGS) entry which is preliminary data.</text>
</comment>
<reference evidence="2" key="1">
    <citation type="submission" date="2020-10" db="EMBL/GenBank/DDBJ databases">
        <title>Connecting structure to function with the recovery of over 1000 high-quality activated sludge metagenome-assembled genomes encoding full-length rRNA genes using long-read sequencing.</title>
        <authorList>
            <person name="Singleton C.M."/>
            <person name="Petriglieri F."/>
            <person name="Kristensen J.M."/>
            <person name="Kirkegaard R.H."/>
            <person name="Michaelsen T.Y."/>
            <person name="Andersen M.H."/>
            <person name="Karst S.M."/>
            <person name="Dueholm M.S."/>
            <person name="Nielsen P.H."/>
            <person name="Albertsen M."/>
        </authorList>
    </citation>
    <scope>NUCLEOTIDE SEQUENCE</scope>
    <source>
        <strain evidence="2">Ribe_18-Q3-R11-54_MAXAC.001</strain>
    </source>
</reference>
<sequence length="79" mass="8381">MEVPNGATKYALNGSVIDGEVDKIKAAGIAITQADNLVLRFTFSTIQPSSAHAPTSGRALCADPKLRPEPILDGPLRRH</sequence>
<dbReference type="EMBL" id="JADKGK010000006">
    <property type="protein sequence ID" value="MBL0003002.1"/>
    <property type="molecule type" value="Genomic_DNA"/>
</dbReference>
<dbReference type="AlphaFoldDB" id="A0A9D7XYF5"/>
<proteinExistence type="predicted"/>
<evidence type="ECO:0000313" key="3">
    <source>
        <dbReference type="Proteomes" id="UP000886632"/>
    </source>
</evidence>
<feature type="region of interest" description="Disordered" evidence="1">
    <location>
        <begin position="51"/>
        <end position="79"/>
    </location>
</feature>